<accession>A0A4R2E6W7</accession>
<dbReference type="GO" id="GO:0016740">
    <property type="term" value="F:transferase activity"/>
    <property type="evidence" value="ECO:0007669"/>
    <property type="project" value="UniProtKB-KW"/>
</dbReference>
<reference evidence="1 2" key="1">
    <citation type="submission" date="2019-03" db="EMBL/GenBank/DDBJ databases">
        <title>Genomic Encyclopedia of Archaeal and Bacterial Type Strains, Phase II (KMG-II): from individual species to whole genera.</title>
        <authorList>
            <person name="Goeker M."/>
        </authorList>
    </citation>
    <scope>NUCLEOTIDE SEQUENCE [LARGE SCALE GENOMIC DNA]</scope>
    <source>
        <strain evidence="1 2">RL-C</strain>
    </source>
</reference>
<keyword evidence="1" id="KW-0808">Transferase</keyword>
<dbReference type="Gene3D" id="3.40.50.2000">
    <property type="entry name" value="Glycogen Phosphorylase B"/>
    <property type="match status" value="1"/>
</dbReference>
<organism evidence="1 2">
    <name type="scientific">Acetobacteroides hydrogenigenes</name>
    <dbReference type="NCBI Taxonomy" id="979970"/>
    <lineage>
        <taxon>Bacteria</taxon>
        <taxon>Pseudomonadati</taxon>
        <taxon>Bacteroidota</taxon>
        <taxon>Bacteroidia</taxon>
        <taxon>Bacteroidales</taxon>
        <taxon>Rikenellaceae</taxon>
        <taxon>Acetobacteroides</taxon>
    </lineage>
</organism>
<dbReference type="OrthoDB" id="1450439at2"/>
<evidence type="ECO:0000313" key="2">
    <source>
        <dbReference type="Proteomes" id="UP000294830"/>
    </source>
</evidence>
<dbReference type="AlphaFoldDB" id="A0A4R2E6W7"/>
<gene>
    <name evidence="1" type="ORF">CLV25_11935</name>
</gene>
<sequence length="367" mass="43915">MSTNKRMIFHLPDFIDFNNPISGSQVRPLKLINAFKEIGYNVDVVCGYGNERKQKIKKVKQKIKNGVIYDFVYSESSTTPTLLTEKCHLPIFPFLDFSFLFFCKRNKLKIALFYRDIYWNFDFFKKNIYFIKYLYLRFFYLLDLRIYNRIVDVLFLPSLRMKDFIPYKFDITIDELPPGVDKIEDKHLIKNKNLNKLQLIYVGDISELYRIDLLMKSISCDYKLNVCCRKVDWDKNFDYYRTFLNSNIRILHYSGEMLKEIYLTNDIACLFIEPSLYRSFSVPVKFFEYLSFELPVIGVKGNTIADFIDKYNVGWTINYSENELNDLLLYLKCNPDAIKEKVDNIKRIMHKITWHQRALRVKNLLLN</sequence>
<dbReference type="SUPFAM" id="SSF53756">
    <property type="entry name" value="UDP-Glycosyltransferase/glycogen phosphorylase"/>
    <property type="match status" value="1"/>
</dbReference>
<name>A0A4R2E6W7_9BACT</name>
<keyword evidence="2" id="KW-1185">Reference proteome</keyword>
<comment type="caution">
    <text evidence="1">The sequence shown here is derived from an EMBL/GenBank/DDBJ whole genome shotgun (WGS) entry which is preliminary data.</text>
</comment>
<evidence type="ECO:0000313" key="1">
    <source>
        <dbReference type="EMBL" id="TCN62202.1"/>
    </source>
</evidence>
<proteinExistence type="predicted"/>
<dbReference type="RefSeq" id="WP_131840438.1">
    <property type="nucleotide sequence ID" value="NZ_SLWB01000019.1"/>
</dbReference>
<dbReference type="Proteomes" id="UP000294830">
    <property type="component" value="Unassembled WGS sequence"/>
</dbReference>
<dbReference type="EMBL" id="SLWB01000019">
    <property type="protein sequence ID" value="TCN62202.1"/>
    <property type="molecule type" value="Genomic_DNA"/>
</dbReference>
<protein>
    <submittedName>
        <fullName evidence="1">Glycosyltransferase involved in cell wall biosynthesis</fullName>
    </submittedName>
</protein>